<evidence type="ECO:0000313" key="2">
    <source>
        <dbReference type="Proteomes" id="UP000233435"/>
    </source>
</evidence>
<comment type="caution">
    <text evidence="1">The sequence shown here is derived from an EMBL/GenBank/DDBJ whole genome shotgun (WGS) entry which is preliminary data.</text>
</comment>
<proteinExistence type="predicted"/>
<dbReference type="RefSeq" id="WP_106660388.1">
    <property type="nucleotide sequence ID" value="NZ_PJEO01000050.1"/>
</dbReference>
<dbReference type="AlphaFoldDB" id="A0A2N3HHQ2"/>
<gene>
    <name evidence="1" type="ORF">CSW08_13455</name>
</gene>
<dbReference type="Pfam" id="PF13557">
    <property type="entry name" value="Phenol_MetA_deg"/>
    <property type="match status" value="1"/>
</dbReference>
<dbReference type="OrthoDB" id="735059at2"/>
<dbReference type="Proteomes" id="UP000233435">
    <property type="component" value="Unassembled WGS sequence"/>
</dbReference>
<dbReference type="EMBL" id="PJEO01000050">
    <property type="protein sequence ID" value="PKQ44412.1"/>
    <property type="molecule type" value="Genomic_DNA"/>
</dbReference>
<dbReference type="InterPro" id="IPR025737">
    <property type="entry name" value="FApF"/>
</dbReference>
<keyword evidence="2" id="KW-1185">Reference proteome</keyword>
<organism evidence="1 2">
    <name type="scientific">Confluentibacter flavum</name>
    <dbReference type="NCBI Taxonomy" id="1909700"/>
    <lineage>
        <taxon>Bacteria</taxon>
        <taxon>Pseudomonadati</taxon>
        <taxon>Bacteroidota</taxon>
        <taxon>Flavobacteriia</taxon>
        <taxon>Flavobacteriales</taxon>
        <taxon>Flavobacteriaceae</taxon>
        <taxon>Confluentibacter</taxon>
    </lineage>
</organism>
<accession>A0A2N3HHQ2</accession>
<reference evidence="1 2" key="1">
    <citation type="submission" date="2017-12" db="EMBL/GenBank/DDBJ databases">
        <title>Confluentibacter flavum sp. nov., isolated from the saline lake.</title>
        <authorList>
            <person name="Yu L."/>
        </authorList>
    </citation>
    <scope>NUCLEOTIDE SEQUENCE [LARGE SCALE GENOMIC DNA]</scope>
    <source>
        <strain evidence="1 2">3B</strain>
    </source>
</reference>
<sequence>MTKFKLLKQIFSIGILFLILGIHKIHAQGCVAIRGFSSCNGYMEDGGFLMKGDFSVGTNFRYFQSFRHFRGTHEETNRVANGTQVINDSYFVDIAFNYAVTDRLYATVLLPFASHVRSSMYEHGGNPPNGLGERHITRSSGLSDMRLGVGYWLFEHSTKPYNFAIGTGIKLPTGDYNYMDTFYNQGPNRDQDVLRVVDQSIQLGDGGIGFNVDFQGYYMLSNSFTLTTTLYYLFNPEETNGVLTRGGSSEFSVPDQFAAQLGTFYSPKIKGLSFYLGGRIEGVPSSDLIGSSDGYRRPGYAISVDPGINYNTNNLSLSLNVPVALERNRTQSFSDKKRTSETGVFTQGDAAFADYLINFNLTYRFRNNKNKDVDFNMVH</sequence>
<name>A0A2N3HHQ2_9FLAO</name>
<protein>
    <submittedName>
        <fullName evidence="1">Transporter</fullName>
    </submittedName>
</protein>
<evidence type="ECO:0000313" key="1">
    <source>
        <dbReference type="EMBL" id="PKQ44412.1"/>
    </source>
</evidence>